<proteinExistence type="predicted"/>
<feature type="region of interest" description="Disordered" evidence="1">
    <location>
        <begin position="135"/>
        <end position="154"/>
    </location>
</feature>
<dbReference type="InterPro" id="IPR052894">
    <property type="entry name" value="AsmA-related"/>
</dbReference>
<organism evidence="3 4">
    <name type="scientific">Magnetospirillum aberrantis SpK</name>
    <dbReference type="NCBI Taxonomy" id="908842"/>
    <lineage>
        <taxon>Bacteria</taxon>
        <taxon>Pseudomonadati</taxon>
        <taxon>Pseudomonadota</taxon>
        <taxon>Alphaproteobacteria</taxon>
        <taxon>Rhodospirillales</taxon>
        <taxon>Rhodospirillaceae</taxon>
        <taxon>Magnetospirillum</taxon>
    </lineage>
</organism>
<name>A0A7C9UUF0_9PROT</name>
<dbReference type="PANTHER" id="PTHR30441:SF8">
    <property type="entry name" value="DUF748 DOMAIN-CONTAINING PROTEIN"/>
    <property type="match status" value="1"/>
</dbReference>
<dbReference type="GO" id="GO:0090313">
    <property type="term" value="P:regulation of protein targeting to membrane"/>
    <property type="evidence" value="ECO:0007669"/>
    <property type="project" value="TreeGrafter"/>
</dbReference>
<dbReference type="PANTHER" id="PTHR30441">
    <property type="entry name" value="DUF748 DOMAIN-CONTAINING PROTEIN"/>
    <property type="match status" value="1"/>
</dbReference>
<evidence type="ECO:0000256" key="1">
    <source>
        <dbReference type="SAM" id="MobiDB-lite"/>
    </source>
</evidence>
<keyword evidence="2" id="KW-0812">Transmembrane</keyword>
<dbReference type="Proteomes" id="UP000480684">
    <property type="component" value="Unassembled WGS sequence"/>
</dbReference>
<comment type="caution">
    <text evidence="3">The sequence shown here is derived from an EMBL/GenBank/DDBJ whole genome shotgun (WGS) entry which is preliminary data.</text>
</comment>
<dbReference type="GO" id="GO:0005886">
    <property type="term" value="C:plasma membrane"/>
    <property type="evidence" value="ECO:0007669"/>
    <property type="project" value="TreeGrafter"/>
</dbReference>
<gene>
    <name evidence="3" type="ORF">G4223_03895</name>
</gene>
<protein>
    <recommendedName>
        <fullName evidence="5">AsmA family protein</fullName>
    </recommendedName>
</protein>
<keyword evidence="2" id="KW-0472">Membrane</keyword>
<evidence type="ECO:0008006" key="5">
    <source>
        <dbReference type="Google" id="ProtNLM"/>
    </source>
</evidence>
<keyword evidence="4" id="KW-1185">Reference proteome</keyword>
<accession>A0A7C9UUF0</accession>
<dbReference type="EMBL" id="JAAIYP010000026">
    <property type="protein sequence ID" value="NFV79249.1"/>
    <property type="molecule type" value="Genomic_DNA"/>
</dbReference>
<evidence type="ECO:0000313" key="3">
    <source>
        <dbReference type="EMBL" id="NFV79249.1"/>
    </source>
</evidence>
<dbReference type="Pfam" id="PF05359">
    <property type="entry name" value="DUF748"/>
    <property type="match status" value="1"/>
</dbReference>
<keyword evidence="2" id="KW-1133">Transmembrane helix</keyword>
<dbReference type="AlphaFoldDB" id="A0A7C9UUF0"/>
<dbReference type="InterPro" id="IPR008023">
    <property type="entry name" value="DUF748"/>
</dbReference>
<reference evidence="3 4" key="1">
    <citation type="submission" date="2020-02" db="EMBL/GenBank/DDBJ databases">
        <authorList>
            <person name="Dziuba M."/>
            <person name="Kuznetsov B."/>
            <person name="Mardanov A."/>
            <person name="Ravin N."/>
            <person name="Grouzdev D."/>
        </authorList>
    </citation>
    <scope>NUCLEOTIDE SEQUENCE [LARGE SCALE GENOMIC DNA]</scope>
    <source>
        <strain evidence="3 4">SpK</strain>
    </source>
</reference>
<feature type="compositionally biased region" description="Low complexity" evidence="1">
    <location>
        <begin position="141"/>
        <end position="151"/>
    </location>
</feature>
<dbReference type="RefSeq" id="WP_163675281.1">
    <property type="nucleotide sequence ID" value="NZ_JAAIYP010000026.1"/>
</dbReference>
<feature type="transmembrane region" description="Helical" evidence="2">
    <location>
        <begin position="6"/>
        <end position="30"/>
    </location>
</feature>
<sequence length="254" mass="24958">MRKVAIIGGGAAAVVLALVVGIAVFVFSSLDSLVKTAIEKVGSEVAGVPVTVSEVKISLSDGKASIKGLAVGNPKGFTTPKAMSFGEIAVAIDTGSVTGNPVVIKDITVASPEITVELGEKGSNLDVIQANIAGKGGKSGGEASSSSSSSGGEEKKLVIDRLALTNGTVRLATALPDVQSSAKMGDIVLTGIGRKSGGASASEVAEQLLDAVAKSAVKSAKNLGVGNLVDGVAKKAGGVVPSGTSDALKGMFGK</sequence>
<evidence type="ECO:0000256" key="2">
    <source>
        <dbReference type="SAM" id="Phobius"/>
    </source>
</evidence>
<evidence type="ECO:0000313" key="4">
    <source>
        <dbReference type="Proteomes" id="UP000480684"/>
    </source>
</evidence>